<sequence>MELNIAEGQVIYIKRLSSKEKVPMFLIKKMLAHGGFGGVYTAKELTRDRELVLKMESHKAKHPQLEIEKEIYSLIYERKTQLIPHFAMFHRFQQKVKLDFVRENHEKESHLFNLLAMEKLGPNLYRILKRSKHRKFHNDEARGKFRDGLSLKYESDGVFMQKEAKYCTGTDSYMSLHVQASRRNPSLRDDCISLC</sequence>
<accession>E4XWH6</accession>
<evidence type="ECO:0000313" key="1">
    <source>
        <dbReference type="EMBL" id="CBY14031.1"/>
    </source>
</evidence>
<dbReference type="Gene3D" id="3.30.200.20">
    <property type="entry name" value="Phosphorylase Kinase, domain 1"/>
    <property type="match status" value="1"/>
</dbReference>
<gene>
    <name evidence="1" type="ORF">GSOID_T00006996001</name>
</gene>
<evidence type="ECO:0000313" key="2">
    <source>
        <dbReference type="Proteomes" id="UP000001307"/>
    </source>
</evidence>
<keyword evidence="2" id="KW-1185">Reference proteome</keyword>
<dbReference type="Proteomes" id="UP000001307">
    <property type="component" value="Unassembled WGS sequence"/>
</dbReference>
<organism evidence="1 2">
    <name type="scientific">Oikopleura dioica</name>
    <name type="common">Tunicate</name>
    <dbReference type="NCBI Taxonomy" id="34765"/>
    <lineage>
        <taxon>Eukaryota</taxon>
        <taxon>Metazoa</taxon>
        <taxon>Chordata</taxon>
        <taxon>Tunicata</taxon>
        <taxon>Appendicularia</taxon>
        <taxon>Copelata</taxon>
        <taxon>Oikopleuridae</taxon>
        <taxon>Oikopleura</taxon>
    </lineage>
</organism>
<reference evidence="1 2" key="1">
    <citation type="journal article" date="2010" name="Science">
        <title>Plasticity of animal genome architecture unmasked by rapid evolution of a pelagic tunicate.</title>
        <authorList>
            <person name="Denoeud F."/>
            <person name="Henriet S."/>
            <person name="Mungpakdee S."/>
            <person name="Aury J.M."/>
            <person name="Da Silva C."/>
            <person name="Brinkmann H."/>
            <person name="Mikhaleva J."/>
            <person name="Olsen L.C."/>
            <person name="Jubin C."/>
            <person name="Canestro C."/>
            <person name="Bouquet J.M."/>
            <person name="Danks G."/>
            <person name="Poulain J."/>
            <person name="Campsteijn C."/>
            <person name="Adamski M."/>
            <person name="Cross I."/>
            <person name="Yadetie F."/>
            <person name="Muffato M."/>
            <person name="Louis A."/>
            <person name="Butcher S."/>
            <person name="Tsagkogeorga G."/>
            <person name="Konrad A."/>
            <person name="Singh S."/>
            <person name="Jensen M.F."/>
            <person name="Cong E.H."/>
            <person name="Eikeseth-Otteraa H."/>
            <person name="Noel B."/>
            <person name="Anthouard V."/>
            <person name="Porcel B.M."/>
            <person name="Kachouri-Lafond R."/>
            <person name="Nishino A."/>
            <person name="Ugolini M."/>
            <person name="Chourrout P."/>
            <person name="Nishida H."/>
            <person name="Aasland R."/>
            <person name="Huzurbazar S."/>
            <person name="Westhof E."/>
            <person name="Delsuc F."/>
            <person name="Lehrach H."/>
            <person name="Reinhardt R."/>
            <person name="Weissenbach J."/>
            <person name="Roy S.W."/>
            <person name="Artiguenave F."/>
            <person name="Postlethwait J.H."/>
            <person name="Manak J.R."/>
            <person name="Thompson E.M."/>
            <person name="Jaillon O."/>
            <person name="Du Pasquier L."/>
            <person name="Boudinot P."/>
            <person name="Liberles D.A."/>
            <person name="Volff J.N."/>
            <person name="Philippe H."/>
            <person name="Lenhard B."/>
            <person name="Roest Crollius H."/>
            <person name="Wincker P."/>
            <person name="Chourrout D."/>
        </authorList>
    </citation>
    <scope>NUCLEOTIDE SEQUENCE [LARGE SCALE GENOMIC DNA]</scope>
</reference>
<protein>
    <recommendedName>
        <fullName evidence="3">Protein kinase domain-containing protein</fullName>
    </recommendedName>
</protein>
<dbReference type="SUPFAM" id="SSF56112">
    <property type="entry name" value="Protein kinase-like (PK-like)"/>
    <property type="match status" value="1"/>
</dbReference>
<dbReference type="AlphaFoldDB" id="E4XWH6"/>
<dbReference type="EMBL" id="FN653243">
    <property type="protein sequence ID" value="CBY14031.1"/>
    <property type="molecule type" value="Genomic_DNA"/>
</dbReference>
<dbReference type="OrthoDB" id="3265205at2759"/>
<proteinExistence type="predicted"/>
<dbReference type="InterPro" id="IPR011009">
    <property type="entry name" value="Kinase-like_dom_sf"/>
</dbReference>
<dbReference type="InParanoid" id="E4XWH6"/>
<evidence type="ECO:0008006" key="3">
    <source>
        <dbReference type="Google" id="ProtNLM"/>
    </source>
</evidence>
<name>E4XWH6_OIKDI</name>